<dbReference type="InterPro" id="IPR016024">
    <property type="entry name" value="ARM-type_fold"/>
</dbReference>
<reference evidence="5" key="1">
    <citation type="submission" date="2016-10" db="EMBL/GenBank/DDBJ databases">
        <authorList>
            <person name="Benchimol M."/>
            <person name="Almeida L.G."/>
            <person name="Vasconcelos A.T."/>
            <person name="Perreira-Neves A."/>
            <person name="Rosa I.A."/>
            <person name="Tasca T."/>
            <person name="Bogo M.R."/>
            <person name="de Souza W."/>
        </authorList>
    </citation>
    <scope>NUCLEOTIDE SEQUENCE [LARGE SCALE GENOMIC DNA]</scope>
    <source>
        <strain evidence="5">K</strain>
    </source>
</reference>
<dbReference type="EMBL" id="MLAK01000909">
    <property type="protein sequence ID" value="OHT01491.1"/>
    <property type="molecule type" value="Genomic_DNA"/>
</dbReference>
<evidence type="ECO:0000256" key="2">
    <source>
        <dbReference type="ARBA" id="ARBA00022694"/>
    </source>
</evidence>
<dbReference type="RefSeq" id="XP_068354627.1">
    <property type="nucleotide sequence ID" value="XM_068508068.1"/>
</dbReference>
<evidence type="ECO:0000259" key="4">
    <source>
        <dbReference type="Pfam" id="PF25151"/>
    </source>
</evidence>
<dbReference type="GeneID" id="94842772"/>
<evidence type="ECO:0000259" key="3">
    <source>
        <dbReference type="Pfam" id="PF10350"/>
    </source>
</evidence>
<gene>
    <name evidence="5" type="ORF">TRFO_31680</name>
</gene>
<comment type="similarity">
    <text evidence="1">Belongs to the THADA family.</text>
</comment>
<dbReference type="GO" id="GO:0030488">
    <property type="term" value="P:tRNA methylation"/>
    <property type="evidence" value="ECO:0007669"/>
    <property type="project" value="TreeGrafter"/>
</dbReference>
<organism evidence="5 6">
    <name type="scientific">Tritrichomonas foetus</name>
    <dbReference type="NCBI Taxonomy" id="1144522"/>
    <lineage>
        <taxon>Eukaryota</taxon>
        <taxon>Metamonada</taxon>
        <taxon>Parabasalia</taxon>
        <taxon>Tritrichomonadida</taxon>
        <taxon>Tritrichomonadidae</taxon>
        <taxon>Tritrichomonas</taxon>
    </lineage>
</organism>
<evidence type="ECO:0000256" key="1">
    <source>
        <dbReference type="ARBA" id="ARBA00010409"/>
    </source>
</evidence>
<keyword evidence="2" id="KW-0819">tRNA processing</keyword>
<dbReference type="GO" id="GO:0005829">
    <property type="term" value="C:cytosol"/>
    <property type="evidence" value="ECO:0007669"/>
    <property type="project" value="TreeGrafter"/>
</dbReference>
<protein>
    <submittedName>
        <fullName evidence="5">Uncharacterized protein</fullName>
    </submittedName>
</protein>
<dbReference type="Pfam" id="PF25151">
    <property type="entry name" value="TPR_Trm732_C"/>
    <property type="match status" value="1"/>
</dbReference>
<dbReference type="PANTHER" id="PTHR14387">
    <property type="entry name" value="THADA/DEATH RECEPTOR INTERACTING PROTEIN"/>
    <property type="match status" value="1"/>
</dbReference>
<dbReference type="InterPro" id="IPR019442">
    <property type="entry name" value="THADA/TRM732_DUF2428"/>
</dbReference>
<dbReference type="Pfam" id="PF10350">
    <property type="entry name" value="DUF2428"/>
    <property type="match status" value="1"/>
</dbReference>
<dbReference type="PANTHER" id="PTHR14387:SF0">
    <property type="entry name" value="DUF2428 DOMAIN-CONTAINING PROTEIN"/>
    <property type="match status" value="1"/>
</dbReference>
<evidence type="ECO:0000313" key="6">
    <source>
        <dbReference type="Proteomes" id="UP000179807"/>
    </source>
</evidence>
<dbReference type="OrthoDB" id="10489679at2759"/>
<evidence type="ECO:0000313" key="5">
    <source>
        <dbReference type="EMBL" id="OHT01491.1"/>
    </source>
</evidence>
<comment type="caution">
    <text evidence="5">The sequence shown here is derived from an EMBL/GenBank/DDBJ whole genome shotgun (WGS) entry which is preliminary data.</text>
</comment>
<sequence>MNDGEEDDLKQVIQSCIRCGNNISKRSLNLLSASIRRWAESSPTNLITIIQDMLCDFDSQIVPTRILLSISNDLQNLDASYFAPIIHFSIKMEKNSQPASIISPIHNTVFIIPTASMPATKATCLATNIIDLLPNFVHQNDSLQIIATALSQFMKKWAKILSNPNELAASLFTLLSNSSFTYATLSLLCQSVIYLILSILGDCSLKEVLESLIKREPTVLDQCTPVANINFVDFALQTLPVSAQFQLIGSFIFSLPTERLNEIANRFNLLGSCIKTPPTDELGRTCFYTMLSAVLKATAKQMTPKALNMCCNALLSHPDTQDTANRRAMKWCFSSLLQCSSHTQNPNKFNEMLFQRILALSPKSLLRQDALPMIIPVVPFSNITLEFWNYLIGLFDTQNSLALKCISEIYKKFDVPMEYSTILFKKLDQMNAPTRTMSLNYLLKTDAHVIQQLKDHATNCSEIDENRRLTLLLSTASFEAKVTRKPIVSESLLRSAIHSWDFEVRMSAIQLLCGQNAFTDDERLSILKDAIPRVFVYCDMKFSKQLERCLDNIIRSLNNKSSIFIQALMNEMLPLLRPHQSGVKKAYIICLIKTIWRHKPLYLLTKKLIEQLVLGLFESSYVLRDQFFALLLIIVRTSLSTNNQEASITIKSVINNENDFVHELIEKHKESPRFREADGAARLIALLHIVQKDKPLDAVVNEMWIEYASTSSESIPSHFPLSVILHILQSTVQDISVRFLVDKLLSNLVQLIKDSLDFMGVEANIESMPIQAIRKDPPESQLHDSVNKSWLVVRQSLNIITCIINRHFDEISQNLVEQLGDALFNFLVESRHFSTVFYAHLTFQTLCTRCFMREDCGKLPKKWTEILLKAADNFSSADHKASDGFVQTATALIHSEPPHLFGSQRSIYHLLLQLCFTLLDKPGTSNQLRSALLLTEAIAKDSPTQGNLEPYAAQLLMSVFMVNTVPMNYEMRCAANHCLTSLLLKHWERKDDSKEYESVSHGEFFQSVGGAFDFFIEHLSVDQSDVAYVILQVIQIMQPFPQETLFSKISELRSSRFSHVRRAAARALLIVIPPNLVDDFAQQCIKDLSNPSTLDTNSIDGIILQIQQLCRKFPTVKQPLLQQVEELCRKAIQEHEKDYIKIFIVVSLSREFGCLHLLKPMLLRLFEMRKKIMQLPLGHQIIRSTFSVISDDQKAEVLTSTDFATIFHLILYIGADKENISPRIKSLLIDLFLRDDCQAVNDYLAPLLSSPSEDQKRRFVDILYDTQEDAKFVSMLSLAPYFVNDAKDVFNHFAQYADYVDRSDSNVLSALSQMALQFHSQLFSSFNPENLTHWKIALRILSDENPSVRFPCCKALSLHFDENRKKGLYLCEYDLIEMIYKMMNRYSSVLDEILYELKEFKEDEGDTHFKKEPTPFLHPPSFHVQLIKSIIKEKKE</sequence>
<keyword evidence="6" id="KW-1185">Reference proteome</keyword>
<feature type="domain" description="DUF2428" evidence="3">
    <location>
        <begin position="783"/>
        <end position="911"/>
    </location>
</feature>
<feature type="domain" description="tRNA (32-2'-O)-methyltransferase regulator THADA-like C-terminal TPR repeats region" evidence="4">
    <location>
        <begin position="989"/>
        <end position="1109"/>
    </location>
</feature>
<proteinExistence type="inferred from homology"/>
<dbReference type="InterPro" id="IPR051954">
    <property type="entry name" value="tRNA_methyltransferase_THADA"/>
</dbReference>
<dbReference type="Proteomes" id="UP000179807">
    <property type="component" value="Unassembled WGS sequence"/>
</dbReference>
<name>A0A1J4JR36_9EUKA</name>
<dbReference type="SUPFAM" id="SSF48371">
    <property type="entry name" value="ARM repeat"/>
    <property type="match status" value="2"/>
</dbReference>
<dbReference type="InterPro" id="IPR056842">
    <property type="entry name" value="THADA-like_TPR_C"/>
</dbReference>
<accession>A0A1J4JR36</accession>
<dbReference type="VEuPathDB" id="TrichDB:TRFO_31680"/>